<evidence type="ECO:0000313" key="1">
    <source>
        <dbReference type="EMBL" id="JAE33736.1"/>
    </source>
</evidence>
<protein>
    <submittedName>
        <fullName evidence="1">CAT8</fullName>
    </submittedName>
</protein>
<accession>A0A0A9HFU4</accession>
<dbReference type="AlphaFoldDB" id="A0A0A9HFU4"/>
<name>A0A0A9HFU4_ARUDO</name>
<sequence length="49" mass="5054">MGVPVLGCTSAKYGGIMCVRAICVVYRACPSAPTRRPLVMPLSAPSATT</sequence>
<dbReference type="EMBL" id="GBRH01164160">
    <property type="protein sequence ID" value="JAE33736.1"/>
    <property type="molecule type" value="Transcribed_RNA"/>
</dbReference>
<proteinExistence type="predicted"/>
<organism evidence="1">
    <name type="scientific">Arundo donax</name>
    <name type="common">Giant reed</name>
    <name type="synonym">Donax arundinaceus</name>
    <dbReference type="NCBI Taxonomy" id="35708"/>
    <lineage>
        <taxon>Eukaryota</taxon>
        <taxon>Viridiplantae</taxon>
        <taxon>Streptophyta</taxon>
        <taxon>Embryophyta</taxon>
        <taxon>Tracheophyta</taxon>
        <taxon>Spermatophyta</taxon>
        <taxon>Magnoliopsida</taxon>
        <taxon>Liliopsida</taxon>
        <taxon>Poales</taxon>
        <taxon>Poaceae</taxon>
        <taxon>PACMAD clade</taxon>
        <taxon>Arundinoideae</taxon>
        <taxon>Arundineae</taxon>
        <taxon>Arundo</taxon>
    </lineage>
</organism>
<reference evidence="1" key="2">
    <citation type="journal article" date="2015" name="Data Brief">
        <title>Shoot transcriptome of the giant reed, Arundo donax.</title>
        <authorList>
            <person name="Barrero R.A."/>
            <person name="Guerrero F.D."/>
            <person name="Moolhuijzen P."/>
            <person name="Goolsby J.A."/>
            <person name="Tidwell J."/>
            <person name="Bellgard S.E."/>
            <person name="Bellgard M.I."/>
        </authorList>
    </citation>
    <scope>NUCLEOTIDE SEQUENCE</scope>
    <source>
        <tissue evidence="1">Shoot tissue taken approximately 20 cm above the soil surface</tissue>
    </source>
</reference>
<reference evidence="1" key="1">
    <citation type="submission" date="2014-09" db="EMBL/GenBank/DDBJ databases">
        <authorList>
            <person name="Magalhaes I.L.F."/>
            <person name="Oliveira U."/>
            <person name="Santos F.R."/>
            <person name="Vidigal T.H.D.A."/>
            <person name="Brescovit A.D."/>
            <person name="Santos A.J."/>
        </authorList>
    </citation>
    <scope>NUCLEOTIDE SEQUENCE</scope>
    <source>
        <tissue evidence="1">Shoot tissue taken approximately 20 cm above the soil surface</tissue>
    </source>
</reference>